<protein>
    <submittedName>
        <fullName evidence="1">Uncharacterized protein</fullName>
    </submittedName>
</protein>
<dbReference type="EMBL" id="KI536312">
    <property type="protein sequence ID" value="ESR59294.1"/>
    <property type="molecule type" value="Genomic_DNA"/>
</dbReference>
<dbReference type="PANTHER" id="PTHR31170">
    <property type="entry name" value="BNAC04G53230D PROTEIN"/>
    <property type="match status" value="1"/>
</dbReference>
<keyword evidence="2" id="KW-1185">Reference proteome</keyword>
<name>V4W0F3_CITCL</name>
<dbReference type="eggNOG" id="ENOG502RY48">
    <property type="taxonomic scope" value="Eukaryota"/>
</dbReference>
<proteinExistence type="predicted"/>
<accession>V4W0F3</accession>
<evidence type="ECO:0000313" key="1">
    <source>
        <dbReference type="EMBL" id="ESR59294.1"/>
    </source>
</evidence>
<dbReference type="Gramene" id="ESR59294">
    <property type="protein sequence ID" value="ESR59294"/>
    <property type="gene ID" value="CICLE_v10017530mg"/>
</dbReference>
<dbReference type="Proteomes" id="UP000030687">
    <property type="component" value="Unassembled WGS sequence"/>
</dbReference>
<reference evidence="1 2" key="1">
    <citation type="submission" date="2013-10" db="EMBL/GenBank/DDBJ databases">
        <authorList>
            <consortium name="International Citrus Genome Consortium"/>
            <person name="Jenkins J."/>
            <person name="Schmutz J."/>
            <person name="Prochnik S."/>
            <person name="Rokhsar D."/>
            <person name="Gmitter F."/>
            <person name="Ollitrault P."/>
            <person name="Machado M."/>
            <person name="Talon M."/>
            <person name="Wincker P."/>
            <person name="Jaillon O."/>
            <person name="Morgante M."/>
        </authorList>
    </citation>
    <scope>NUCLEOTIDE SEQUENCE</scope>
    <source>
        <strain evidence="2">cv. Clemenules</strain>
    </source>
</reference>
<dbReference type="PANTHER" id="PTHR31170:SF25">
    <property type="entry name" value="BNAA09G04570D PROTEIN"/>
    <property type="match status" value="1"/>
</dbReference>
<organism evidence="1 2">
    <name type="scientific">Citrus clementina</name>
    <name type="common">Clementine</name>
    <name type="synonym">Citrus deliciosa x Citrus sinensis</name>
    <dbReference type="NCBI Taxonomy" id="85681"/>
    <lineage>
        <taxon>Eukaryota</taxon>
        <taxon>Viridiplantae</taxon>
        <taxon>Streptophyta</taxon>
        <taxon>Embryophyta</taxon>
        <taxon>Tracheophyta</taxon>
        <taxon>Spermatophyta</taxon>
        <taxon>Magnoliopsida</taxon>
        <taxon>eudicotyledons</taxon>
        <taxon>Gunneridae</taxon>
        <taxon>Pentapetalae</taxon>
        <taxon>rosids</taxon>
        <taxon>malvids</taxon>
        <taxon>Sapindales</taxon>
        <taxon>Rutaceae</taxon>
        <taxon>Aurantioideae</taxon>
        <taxon>Citrus</taxon>
    </lineage>
</organism>
<feature type="non-terminal residue" evidence="1">
    <location>
        <position position="269"/>
    </location>
</feature>
<dbReference type="InterPro" id="IPR004158">
    <property type="entry name" value="DUF247_pln"/>
</dbReference>
<dbReference type="InParanoid" id="V4W0F3"/>
<dbReference type="KEGG" id="cic:CICLE_v10017530mg"/>
<sequence>MILVDSVFIIELFLRDYYPNFRTDDDRIFGKSELSLLGIEMNDDLYLLENQLPLFILNELFDLAKTAIYRDIYEEISFKTITHAWFSSDPIIPIDDMKIETHFSKAQHFLDLLVLCLQPSPQPREDGTTMAGVRFESRSRKNLLDITFNNGILGIPFFKEYYLTERLYRNLLTFEIMHGYPRYFNDYVVIMSYLLRTPKDADLLIQNGIIGRTGSERLSTTLQSLRKNSLVGRSFSYGRVAKDLQAYCKSPWHSWKANLKQNYFNTPWG</sequence>
<dbReference type="AlphaFoldDB" id="V4W0F3"/>
<dbReference type="STRING" id="85681.V4W0F3"/>
<dbReference type="Pfam" id="PF03140">
    <property type="entry name" value="DUF247"/>
    <property type="match status" value="1"/>
</dbReference>
<evidence type="ECO:0000313" key="2">
    <source>
        <dbReference type="Proteomes" id="UP000030687"/>
    </source>
</evidence>
<gene>
    <name evidence="1" type="ORF">CICLE_v10017530mg</name>
</gene>